<dbReference type="InterPro" id="IPR036108">
    <property type="entry name" value="4pyrrol_syn_uPrphyn_synt_sf"/>
</dbReference>
<dbReference type="GO" id="GO:0006782">
    <property type="term" value="P:protoporphyrinogen IX biosynthetic process"/>
    <property type="evidence" value="ECO:0007669"/>
    <property type="project" value="UniProtKB-UniRule"/>
</dbReference>
<comment type="similarity">
    <text evidence="2 9">Belongs to the uroporphyrinogen-III synthase family.</text>
</comment>
<dbReference type="Pfam" id="PF02602">
    <property type="entry name" value="HEM4"/>
    <property type="match status" value="1"/>
</dbReference>
<comment type="caution">
    <text evidence="11">The sequence shown here is derived from an EMBL/GenBank/DDBJ whole genome shotgun (WGS) entry which is preliminary data.</text>
</comment>
<evidence type="ECO:0000256" key="4">
    <source>
        <dbReference type="ARBA" id="ARBA00023239"/>
    </source>
</evidence>
<keyword evidence="5 9" id="KW-0627">Porphyrin biosynthesis</keyword>
<protein>
    <recommendedName>
        <fullName evidence="7 9">Uroporphyrinogen-III synthase</fullName>
        <ecNumber evidence="3 9">4.2.1.75</ecNumber>
    </recommendedName>
</protein>
<dbReference type="CDD" id="cd06578">
    <property type="entry name" value="HemD"/>
    <property type="match status" value="1"/>
</dbReference>
<dbReference type="PANTHER" id="PTHR38042">
    <property type="entry name" value="UROPORPHYRINOGEN-III SYNTHASE, CHLOROPLASTIC"/>
    <property type="match status" value="1"/>
</dbReference>
<dbReference type="NCBIfam" id="NF006621">
    <property type="entry name" value="PRK09189.1"/>
    <property type="match status" value="1"/>
</dbReference>
<dbReference type="GO" id="GO:0004852">
    <property type="term" value="F:uroporphyrinogen-III synthase activity"/>
    <property type="evidence" value="ECO:0007669"/>
    <property type="project" value="UniProtKB-UniRule"/>
</dbReference>
<dbReference type="Proteomes" id="UP000182661">
    <property type="component" value="Unassembled WGS sequence"/>
</dbReference>
<sequence>MRILVTRPQPAASKTARRLQELGHEALVLPLMQSVADADVARSALRQDYAALALTSAQAAETLASIANDIKDHLDTPVFCVGTATASAARALGFRNIMTGTGTGRSLARMLAASLAATDPRQTLYLAGAPRSPDFEASLRRDGIRFKVVECYRMVPVDGVKTRLQTILAETPPDAVLLYSSETARLFLDLRGAEETPDLRYLCLSPAIARILPSTTGNVAVATTPDEDSLLRLL</sequence>
<proteinExistence type="inferred from homology"/>
<dbReference type="UniPathway" id="UPA00251">
    <property type="reaction ID" value="UER00320"/>
</dbReference>
<comment type="function">
    <text evidence="6 9">Catalyzes cyclization of the linear tetrapyrrole, hydroxymethylbilane, to the macrocyclic uroporphyrinogen III.</text>
</comment>
<keyword evidence="4 9" id="KW-0456">Lyase</keyword>
<dbReference type="EC" id="4.2.1.75" evidence="3 9"/>
<dbReference type="PANTHER" id="PTHR38042:SF1">
    <property type="entry name" value="UROPORPHYRINOGEN-III SYNTHASE, CHLOROPLASTIC"/>
    <property type="match status" value="1"/>
</dbReference>
<dbReference type="RefSeq" id="WP_071831964.1">
    <property type="nucleotide sequence ID" value="NZ_LSRP01000057.1"/>
</dbReference>
<dbReference type="InterPro" id="IPR039793">
    <property type="entry name" value="UROS/Hem4"/>
</dbReference>
<evidence type="ECO:0000313" key="12">
    <source>
        <dbReference type="Proteomes" id="UP000182661"/>
    </source>
</evidence>
<keyword evidence="12" id="KW-1185">Reference proteome</keyword>
<evidence type="ECO:0000256" key="9">
    <source>
        <dbReference type="RuleBase" id="RU366031"/>
    </source>
</evidence>
<organism evidence="11 12">
    <name type="scientific">Pararhizobium antarcticum</name>
    <dbReference type="NCBI Taxonomy" id="1798805"/>
    <lineage>
        <taxon>Bacteria</taxon>
        <taxon>Pseudomonadati</taxon>
        <taxon>Pseudomonadota</taxon>
        <taxon>Alphaproteobacteria</taxon>
        <taxon>Hyphomicrobiales</taxon>
        <taxon>Rhizobiaceae</taxon>
        <taxon>Rhizobium/Agrobacterium group</taxon>
        <taxon>Pararhizobium</taxon>
    </lineage>
</organism>
<gene>
    <name evidence="11" type="ORF">AX760_12240</name>
</gene>
<feature type="domain" description="Tetrapyrrole biosynthesis uroporphyrinogen III synthase" evidence="10">
    <location>
        <begin position="14"/>
        <end position="231"/>
    </location>
</feature>
<accession>A0A657LXW9</accession>
<evidence type="ECO:0000259" key="10">
    <source>
        <dbReference type="Pfam" id="PF02602"/>
    </source>
</evidence>
<evidence type="ECO:0000256" key="6">
    <source>
        <dbReference type="ARBA" id="ARBA00037589"/>
    </source>
</evidence>
<evidence type="ECO:0000256" key="7">
    <source>
        <dbReference type="ARBA" id="ARBA00040167"/>
    </source>
</evidence>
<name>A0A657LXW9_9HYPH</name>
<reference evidence="11 12" key="1">
    <citation type="submission" date="2016-02" db="EMBL/GenBank/DDBJ databases">
        <title>Genome sequencing of a beta-galactosidase producing bacteria Rhizobium sp. 59.</title>
        <authorList>
            <person name="Wang D."/>
            <person name="Kot W."/>
            <person name="Qin Y."/>
            <person name="Hansen L."/>
            <person name="Naqvi K."/>
            <person name="Rensing C."/>
        </authorList>
    </citation>
    <scope>NUCLEOTIDE SEQUENCE [LARGE SCALE GENOMIC DNA]</scope>
    <source>
        <strain evidence="11 12">59</strain>
    </source>
</reference>
<dbReference type="InterPro" id="IPR003754">
    <property type="entry name" value="4pyrrol_synth_uPrphyn_synth"/>
</dbReference>
<dbReference type="EMBL" id="LSRP01000057">
    <property type="protein sequence ID" value="OJF99811.1"/>
    <property type="molecule type" value="Genomic_DNA"/>
</dbReference>
<evidence type="ECO:0000256" key="1">
    <source>
        <dbReference type="ARBA" id="ARBA00004772"/>
    </source>
</evidence>
<evidence type="ECO:0000256" key="5">
    <source>
        <dbReference type="ARBA" id="ARBA00023244"/>
    </source>
</evidence>
<dbReference type="Gene3D" id="3.40.50.10090">
    <property type="match status" value="2"/>
</dbReference>
<comment type="pathway">
    <text evidence="1 9">Porphyrin-containing compound metabolism; protoporphyrin-IX biosynthesis; coproporphyrinogen-III from 5-aminolevulinate: step 3/4.</text>
</comment>
<evidence type="ECO:0000313" key="11">
    <source>
        <dbReference type="EMBL" id="OJF99811.1"/>
    </source>
</evidence>
<dbReference type="SUPFAM" id="SSF69618">
    <property type="entry name" value="HemD-like"/>
    <property type="match status" value="1"/>
</dbReference>
<evidence type="ECO:0000256" key="8">
    <source>
        <dbReference type="ARBA" id="ARBA00048617"/>
    </source>
</evidence>
<comment type="catalytic activity">
    <reaction evidence="8 9">
        <text>hydroxymethylbilane = uroporphyrinogen III + H2O</text>
        <dbReference type="Rhea" id="RHEA:18965"/>
        <dbReference type="ChEBI" id="CHEBI:15377"/>
        <dbReference type="ChEBI" id="CHEBI:57308"/>
        <dbReference type="ChEBI" id="CHEBI:57845"/>
        <dbReference type="EC" id="4.2.1.75"/>
    </reaction>
</comment>
<dbReference type="AlphaFoldDB" id="A0A657LXW9"/>
<evidence type="ECO:0000256" key="3">
    <source>
        <dbReference type="ARBA" id="ARBA00013109"/>
    </source>
</evidence>
<dbReference type="OrthoDB" id="7163809at2"/>
<evidence type="ECO:0000256" key="2">
    <source>
        <dbReference type="ARBA" id="ARBA00008133"/>
    </source>
</evidence>
<dbReference type="GO" id="GO:0006780">
    <property type="term" value="P:uroporphyrinogen III biosynthetic process"/>
    <property type="evidence" value="ECO:0007669"/>
    <property type="project" value="UniProtKB-UniRule"/>
</dbReference>